<dbReference type="AlphaFoldDB" id="A0AAD7LZP8"/>
<dbReference type="Proteomes" id="UP001163823">
    <property type="component" value="Chromosome 6"/>
</dbReference>
<evidence type="ECO:0000313" key="1">
    <source>
        <dbReference type="EMBL" id="KAJ7966436.1"/>
    </source>
</evidence>
<sequence length="96" mass="11010">MSYGNVSGDNNPELSVLKVVDEKKSYLSMLFPQQSYTLKGEIPRKNIRLYFLLLIAQLQYAVTRKDMVESFSFKDFKDHCGILTIPADRFLARGSL</sequence>
<dbReference type="KEGG" id="qsa:O6P43_015909"/>
<comment type="caution">
    <text evidence="1">The sequence shown here is derived from an EMBL/GenBank/DDBJ whole genome shotgun (WGS) entry which is preliminary data.</text>
</comment>
<accession>A0AAD7LZP8</accession>
<proteinExistence type="predicted"/>
<gene>
    <name evidence="1" type="ORF">O6P43_015909</name>
</gene>
<reference evidence="1" key="1">
    <citation type="journal article" date="2023" name="Science">
        <title>Elucidation of the pathway for biosynthesis of saponin adjuvants from the soapbark tree.</title>
        <authorList>
            <person name="Reed J."/>
            <person name="Orme A."/>
            <person name="El-Demerdash A."/>
            <person name="Owen C."/>
            <person name="Martin L.B.B."/>
            <person name="Misra R.C."/>
            <person name="Kikuchi S."/>
            <person name="Rejzek M."/>
            <person name="Martin A.C."/>
            <person name="Harkess A."/>
            <person name="Leebens-Mack J."/>
            <person name="Louveau T."/>
            <person name="Stephenson M.J."/>
            <person name="Osbourn A."/>
        </authorList>
    </citation>
    <scope>NUCLEOTIDE SEQUENCE</scope>
    <source>
        <strain evidence="1">S10</strain>
    </source>
</reference>
<keyword evidence="2" id="KW-1185">Reference proteome</keyword>
<organism evidence="1 2">
    <name type="scientific">Quillaja saponaria</name>
    <name type="common">Soap bark tree</name>
    <dbReference type="NCBI Taxonomy" id="32244"/>
    <lineage>
        <taxon>Eukaryota</taxon>
        <taxon>Viridiplantae</taxon>
        <taxon>Streptophyta</taxon>
        <taxon>Embryophyta</taxon>
        <taxon>Tracheophyta</taxon>
        <taxon>Spermatophyta</taxon>
        <taxon>Magnoliopsida</taxon>
        <taxon>eudicotyledons</taxon>
        <taxon>Gunneridae</taxon>
        <taxon>Pentapetalae</taxon>
        <taxon>rosids</taxon>
        <taxon>fabids</taxon>
        <taxon>Fabales</taxon>
        <taxon>Quillajaceae</taxon>
        <taxon>Quillaja</taxon>
    </lineage>
</organism>
<evidence type="ECO:0000313" key="2">
    <source>
        <dbReference type="Proteomes" id="UP001163823"/>
    </source>
</evidence>
<dbReference type="PANTHER" id="PTHR35506">
    <property type="entry name" value="OS02G0135600 PROTEIN"/>
    <property type="match status" value="1"/>
</dbReference>
<name>A0AAD7LZP8_QUISA</name>
<dbReference type="EMBL" id="JARAOO010000006">
    <property type="protein sequence ID" value="KAJ7966436.1"/>
    <property type="molecule type" value="Genomic_DNA"/>
</dbReference>
<dbReference type="PANTHER" id="PTHR35506:SF1">
    <property type="entry name" value="OS02G0135600 PROTEIN"/>
    <property type="match status" value="1"/>
</dbReference>
<protein>
    <submittedName>
        <fullName evidence="1">Uncharacterized protein</fullName>
    </submittedName>
</protein>